<comment type="caution">
    <text evidence="1">The sequence shown here is derived from an EMBL/GenBank/DDBJ whole genome shotgun (WGS) entry which is preliminary data.</text>
</comment>
<dbReference type="Proteomes" id="UP001179181">
    <property type="component" value="Unassembled WGS sequence"/>
</dbReference>
<keyword evidence="2" id="KW-1185">Reference proteome</keyword>
<organism evidence="1 2">
    <name type="scientific">Dyadobacter arcticus</name>
    <dbReference type="NCBI Taxonomy" id="1078754"/>
    <lineage>
        <taxon>Bacteria</taxon>
        <taxon>Pseudomonadati</taxon>
        <taxon>Bacteroidota</taxon>
        <taxon>Cytophagia</taxon>
        <taxon>Cytophagales</taxon>
        <taxon>Spirosomataceae</taxon>
        <taxon>Dyadobacter</taxon>
    </lineage>
</organism>
<sequence>MLPGNDRLDFNDEAKHASRSLPLADCQLQCKLSEYAVILSNPKSKPPGNQIAPGVFLTFNNRILFLNYNFPSFFQTLI</sequence>
<evidence type="ECO:0000313" key="1">
    <source>
        <dbReference type="EMBL" id="NIJ50887.1"/>
    </source>
</evidence>
<protein>
    <recommendedName>
        <fullName evidence="3">GRAM domain-containing protein</fullName>
    </recommendedName>
</protein>
<proteinExistence type="predicted"/>
<reference evidence="1 2" key="1">
    <citation type="submission" date="2020-03" db="EMBL/GenBank/DDBJ databases">
        <title>Genomic Encyclopedia of Type Strains, Phase IV (KMG-IV): sequencing the most valuable type-strain genomes for metagenomic binning, comparative biology and taxonomic classification.</title>
        <authorList>
            <person name="Goeker M."/>
        </authorList>
    </citation>
    <scope>NUCLEOTIDE SEQUENCE [LARGE SCALE GENOMIC DNA]</scope>
    <source>
        <strain evidence="1 2">DSM 102865</strain>
    </source>
</reference>
<evidence type="ECO:0008006" key="3">
    <source>
        <dbReference type="Google" id="ProtNLM"/>
    </source>
</evidence>
<gene>
    <name evidence="1" type="ORF">FHS68_000043</name>
</gene>
<name>A0ABX0UE37_9BACT</name>
<accession>A0ABX0UE37</accession>
<dbReference type="EMBL" id="JAASQJ010000001">
    <property type="protein sequence ID" value="NIJ50887.1"/>
    <property type="molecule type" value="Genomic_DNA"/>
</dbReference>
<evidence type="ECO:0000313" key="2">
    <source>
        <dbReference type="Proteomes" id="UP001179181"/>
    </source>
</evidence>